<accession>A0ACC2SJE4</accession>
<sequence>MRELEKLLKDLDSVIAKIKDIDYKVKVKVKATVVIGDKIEKVSTKALMVKMPETPKTTIKHILNVQKTMVESLKFKTFALSVPSFWVDNPEMYAHCHDLRCSTESQWGILTLGLDLY</sequence>
<comment type="caution">
    <text evidence="1">The sequence shown here is derived from an EMBL/GenBank/DDBJ whole genome shotgun (WGS) entry which is preliminary data.</text>
</comment>
<evidence type="ECO:0000313" key="2">
    <source>
        <dbReference type="Proteomes" id="UP001165960"/>
    </source>
</evidence>
<dbReference type="Proteomes" id="UP001165960">
    <property type="component" value="Unassembled WGS sequence"/>
</dbReference>
<dbReference type="EMBL" id="QTSX02005002">
    <property type="protein sequence ID" value="KAJ9062514.1"/>
    <property type="molecule type" value="Genomic_DNA"/>
</dbReference>
<proteinExistence type="predicted"/>
<organism evidence="1 2">
    <name type="scientific">Entomophthora muscae</name>
    <dbReference type="NCBI Taxonomy" id="34485"/>
    <lineage>
        <taxon>Eukaryota</taxon>
        <taxon>Fungi</taxon>
        <taxon>Fungi incertae sedis</taxon>
        <taxon>Zoopagomycota</taxon>
        <taxon>Entomophthoromycotina</taxon>
        <taxon>Entomophthoromycetes</taxon>
        <taxon>Entomophthorales</taxon>
        <taxon>Entomophthoraceae</taxon>
        <taxon>Entomophthora</taxon>
    </lineage>
</organism>
<gene>
    <name evidence="1" type="ORF">DSO57_1009861</name>
</gene>
<keyword evidence="2" id="KW-1185">Reference proteome</keyword>
<protein>
    <submittedName>
        <fullName evidence="1">Uncharacterized protein</fullName>
    </submittedName>
</protein>
<evidence type="ECO:0000313" key="1">
    <source>
        <dbReference type="EMBL" id="KAJ9062514.1"/>
    </source>
</evidence>
<reference evidence="1" key="1">
    <citation type="submission" date="2022-04" db="EMBL/GenBank/DDBJ databases">
        <title>Genome of the entomopathogenic fungus Entomophthora muscae.</title>
        <authorList>
            <person name="Elya C."/>
            <person name="Lovett B.R."/>
            <person name="Lee E."/>
            <person name="Macias A.M."/>
            <person name="Hajek A.E."/>
            <person name="De Bivort B.L."/>
            <person name="Kasson M.T."/>
            <person name="De Fine Licht H.H."/>
            <person name="Stajich J.E."/>
        </authorList>
    </citation>
    <scope>NUCLEOTIDE SEQUENCE</scope>
    <source>
        <strain evidence="1">Berkeley</strain>
    </source>
</reference>
<name>A0ACC2SJE4_9FUNG</name>